<feature type="transmembrane region" description="Helical" evidence="2">
    <location>
        <begin position="61"/>
        <end position="85"/>
    </location>
</feature>
<feature type="transmembrane region" description="Helical" evidence="2">
    <location>
        <begin position="109"/>
        <end position="138"/>
    </location>
</feature>
<feature type="transmembrane region" description="Helical" evidence="2">
    <location>
        <begin position="460"/>
        <end position="485"/>
    </location>
</feature>
<feature type="domain" description="Mechanosensitive ion channel protein Msy1/2-like transmembrane" evidence="3">
    <location>
        <begin position="65"/>
        <end position="234"/>
    </location>
</feature>
<evidence type="ECO:0000256" key="2">
    <source>
        <dbReference type="SAM" id="Phobius"/>
    </source>
</evidence>
<dbReference type="AlphaFoldDB" id="A0AAV9GW75"/>
<dbReference type="InterPro" id="IPR058650">
    <property type="entry name" value="Msy1/2-like"/>
</dbReference>
<comment type="caution">
    <text evidence="4">The sequence shown here is derived from an EMBL/GenBank/DDBJ whole genome shotgun (WGS) entry which is preliminary data.</text>
</comment>
<dbReference type="PANTHER" id="PTHR31323">
    <property type="entry name" value="MECHANOSENSITIVE ION CHANNEL PROTEIN MSY2"/>
    <property type="match status" value="1"/>
</dbReference>
<sequence>MRRNSVIALGALNMEKNYSKIQGSEVFGAPPNGSSEDIPPKTEKASHSTASASYFAHYGKFILWFAKFIFVFALVSVLLAIPIAIHRDAQNFPDDAAEEELRNRLRPLYIYNVFLFLLISWLSIAFFYLLGTALPYLFRLIARYVNPAHARYWRIVRVMRRPLCWVGCTFVSFLVFEVCVATNESITIAAGGEEEPWKSNVAVEFIADILEQGSLWALFYFFEKILILYTTIHYHFRSDLGRITNTKDMQNALMALYDASVYLYPVGCPEFADEDIMIGNATGAEHGEHRVRATRYLAKLGIDSYALTSFFGNFISTDPKSHWLRPSSTYALVERASANPKSAAALARRIWMSMVPMGKDCLKASDIAEVLGPFRKEEAEKYFKALDENEMGDIRLSEMEFTVQHAGKVRNAIYRGMQNADHCINTLDWILLLFIAVIMIFFIMVEWVPNLKAVQDTLKFFSLGLAFAIGRSVHHFLAGVVFILFDHPYDIGDRIELWSGQSNQSVNLFVERQSLLYTVFRRADNWMELQVGNEFLQQCRIENVTRSGSNRQAVTMMVDIRTSFKDLTLLKSELEAFMKHPDNKRDFLPNVALAITAVHELNKLELRLVVTHRTNWSIEPLRAARCMKVMTAIVAAVRKIRILRPDAGPLGQPGRPLFNVMLTEKEANERMERLREEATAARVDAGVGDHPPEAIIDVTNIQRGEDIGPEGDSEKVSLAMEEAAFMRRTEREVRAEEENKAMAALGKLPPLLHKGPPLRQEAVSTGVEMSTGKRATPHFRG</sequence>
<dbReference type="GO" id="GO:0005262">
    <property type="term" value="F:calcium channel activity"/>
    <property type="evidence" value="ECO:0007669"/>
    <property type="project" value="TreeGrafter"/>
</dbReference>
<evidence type="ECO:0000313" key="5">
    <source>
        <dbReference type="Proteomes" id="UP001321760"/>
    </source>
</evidence>
<reference evidence="4" key="2">
    <citation type="submission" date="2023-05" db="EMBL/GenBank/DDBJ databases">
        <authorList>
            <consortium name="Lawrence Berkeley National Laboratory"/>
            <person name="Steindorff A."/>
            <person name="Hensen N."/>
            <person name="Bonometti L."/>
            <person name="Westerberg I."/>
            <person name="Brannstrom I.O."/>
            <person name="Guillou S."/>
            <person name="Cros-Aarteil S."/>
            <person name="Calhoun S."/>
            <person name="Haridas S."/>
            <person name="Kuo A."/>
            <person name="Mondo S."/>
            <person name="Pangilinan J."/>
            <person name="Riley R."/>
            <person name="Labutti K."/>
            <person name="Andreopoulos B."/>
            <person name="Lipzen A."/>
            <person name="Chen C."/>
            <person name="Yanf M."/>
            <person name="Daum C."/>
            <person name="Ng V."/>
            <person name="Clum A."/>
            <person name="Ohm R."/>
            <person name="Martin F."/>
            <person name="Silar P."/>
            <person name="Natvig D."/>
            <person name="Lalanne C."/>
            <person name="Gautier V."/>
            <person name="Ament-Velasquez S.L."/>
            <person name="Kruys A."/>
            <person name="Hutchinson M.I."/>
            <person name="Powell A.J."/>
            <person name="Barry K."/>
            <person name="Miller A.N."/>
            <person name="Grigoriev I.V."/>
            <person name="Debuchy R."/>
            <person name="Gladieux P."/>
            <person name="Thoren M.H."/>
            <person name="Johannesson H."/>
        </authorList>
    </citation>
    <scope>NUCLEOTIDE SEQUENCE</scope>
    <source>
        <strain evidence="4">PSN243</strain>
    </source>
</reference>
<feature type="transmembrane region" description="Helical" evidence="2">
    <location>
        <begin position="158"/>
        <end position="176"/>
    </location>
</feature>
<gene>
    <name evidence="4" type="ORF">QBC34DRAFT_27635</name>
</gene>
<evidence type="ECO:0000259" key="3">
    <source>
        <dbReference type="Pfam" id="PF25886"/>
    </source>
</evidence>
<organism evidence="4 5">
    <name type="scientific">Podospora aff. communis PSN243</name>
    <dbReference type="NCBI Taxonomy" id="3040156"/>
    <lineage>
        <taxon>Eukaryota</taxon>
        <taxon>Fungi</taxon>
        <taxon>Dikarya</taxon>
        <taxon>Ascomycota</taxon>
        <taxon>Pezizomycotina</taxon>
        <taxon>Sordariomycetes</taxon>
        <taxon>Sordariomycetidae</taxon>
        <taxon>Sordariales</taxon>
        <taxon>Podosporaceae</taxon>
        <taxon>Podospora</taxon>
    </lineage>
</organism>
<dbReference type="EMBL" id="MU865923">
    <property type="protein sequence ID" value="KAK4452621.1"/>
    <property type="molecule type" value="Genomic_DNA"/>
</dbReference>
<keyword evidence="2" id="KW-0812">Transmembrane</keyword>
<accession>A0AAV9GW75</accession>
<keyword evidence="2" id="KW-0472">Membrane</keyword>
<evidence type="ECO:0000256" key="1">
    <source>
        <dbReference type="SAM" id="Coils"/>
    </source>
</evidence>
<keyword evidence="2" id="KW-1133">Transmembrane helix</keyword>
<dbReference type="PANTHER" id="PTHR31323:SF14">
    <property type="entry name" value="MECHANOSENSITIVE ION CHANNEL PROTEIN MSY2"/>
    <property type="match status" value="1"/>
</dbReference>
<feature type="transmembrane region" description="Helical" evidence="2">
    <location>
        <begin position="429"/>
        <end position="448"/>
    </location>
</feature>
<dbReference type="GO" id="GO:0006874">
    <property type="term" value="P:intracellular calcium ion homeostasis"/>
    <property type="evidence" value="ECO:0007669"/>
    <property type="project" value="TreeGrafter"/>
</dbReference>
<proteinExistence type="predicted"/>
<evidence type="ECO:0000313" key="4">
    <source>
        <dbReference type="EMBL" id="KAK4452621.1"/>
    </source>
</evidence>
<feature type="coiled-coil region" evidence="1">
    <location>
        <begin position="657"/>
        <end position="684"/>
    </location>
</feature>
<protein>
    <submittedName>
        <fullName evidence="4">Mechanosensitive ion channel protein 8</fullName>
    </submittedName>
</protein>
<keyword evidence="5" id="KW-1185">Reference proteome</keyword>
<reference evidence="4" key="1">
    <citation type="journal article" date="2023" name="Mol. Phylogenet. Evol.">
        <title>Genome-scale phylogeny and comparative genomics of the fungal order Sordariales.</title>
        <authorList>
            <person name="Hensen N."/>
            <person name="Bonometti L."/>
            <person name="Westerberg I."/>
            <person name="Brannstrom I.O."/>
            <person name="Guillou S."/>
            <person name="Cros-Aarteil S."/>
            <person name="Calhoun S."/>
            <person name="Haridas S."/>
            <person name="Kuo A."/>
            <person name="Mondo S."/>
            <person name="Pangilinan J."/>
            <person name="Riley R."/>
            <person name="LaButti K."/>
            <person name="Andreopoulos B."/>
            <person name="Lipzen A."/>
            <person name="Chen C."/>
            <person name="Yan M."/>
            <person name="Daum C."/>
            <person name="Ng V."/>
            <person name="Clum A."/>
            <person name="Steindorff A."/>
            <person name="Ohm R.A."/>
            <person name="Martin F."/>
            <person name="Silar P."/>
            <person name="Natvig D.O."/>
            <person name="Lalanne C."/>
            <person name="Gautier V."/>
            <person name="Ament-Velasquez S.L."/>
            <person name="Kruys A."/>
            <person name="Hutchinson M.I."/>
            <person name="Powell A.J."/>
            <person name="Barry K."/>
            <person name="Miller A.N."/>
            <person name="Grigoriev I.V."/>
            <person name="Debuchy R."/>
            <person name="Gladieux P."/>
            <person name="Hiltunen Thoren M."/>
            <person name="Johannesson H."/>
        </authorList>
    </citation>
    <scope>NUCLEOTIDE SEQUENCE</scope>
    <source>
        <strain evidence="4">PSN243</strain>
    </source>
</reference>
<dbReference type="Proteomes" id="UP001321760">
    <property type="component" value="Unassembled WGS sequence"/>
</dbReference>
<dbReference type="Pfam" id="PF25886">
    <property type="entry name" value="Msy1"/>
    <property type="match status" value="1"/>
</dbReference>
<keyword evidence="1" id="KW-0175">Coiled coil</keyword>
<name>A0AAV9GW75_9PEZI</name>